<evidence type="ECO:0000313" key="3">
    <source>
        <dbReference type="EMBL" id="OXM88313.1"/>
    </source>
</evidence>
<gene>
    <name evidence="3" type="ORF">CF651_00145</name>
</gene>
<evidence type="ECO:0000256" key="2">
    <source>
        <dbReference type="SAM" id="MobiDB-lite"/>
    </source>
</evidence>
<organism evidence="3 4">
    <name type="scientific">Paenibacillus rigui</name>
    <dbReference type="NCBI Taxonomy" id="554312"/>
    <lineage>
        <taxon>Bacteria</taxon>
        <taxon>Bacillati</taxon>
        <taxon>Bacillota</taxon>
        <taxon>Bacilli</taxon>
        <taxon>Bacillales</taxon>
        <taxon>Paenibacillaceae</taxon>
        <taxon>Paenibacillus</taxon>
    </lineage>
</organism>
<dbReference type="InterPro" id="IPR007607">
    <property type="entry name" value="BacA/B"/>
</dbReference>
<protein>
    <recommendedName>
        <fullName evidence="5">Bactofilin</fullName>
    </recommendedName>
</protein>
<feature type="region of interest" description="Disordered" evidence="2">
    <location>
        <begin position="1"/>
        <end position="23"/>
    </location>
</feature>
<sequence>MEQEPKRDQIINGHGTSSGGSFRHVKINGAGTLHGDVECALLHINGQGEIEGGLKADAVEINGSGHIRGPVHAGKMRVNGEGTFDGKFTCNELKLKGSVNIHGNAACDTIRLEGGATIEGDCEAETFHAKGGFQIDGLLNAGFIDITMFFSCRAKEIGGEKIEVRAKSGLSTLLNPFLPQFAAKHLHAEIIEGDEIVLEHTTAKVVRGNRVTIGPGCDIELVEYKQSFVPDKGAKIQDSRQL</sequence>
<dbReference type="OrthoDB" id="1730007at2"/>
<dbReference type="EMBL" id="NMQW01000001">
    <property type="protein sequence ID" value="OXM88313.1"/>
    <property type="molecule type" value="Genomic_DNA"/>
</dbReference>
<keyword evidence="4" id="KW-1185">Reference proteome</keyword>
<dbReference type="Gene3D" id="2.160.20.120">
    <property type="match status" value="1"/>
</dbReference>
<proteinExistence type="inferred from homology"/>
<comment type="similarity">
    <text evidence="1">Belongs to the bactofilin family.</text>
</comment>
<reference evidence="3 4" key="1">
    <citation type="submission" date="2017-07" db="EMBL/GenBank/DDBJ databases">
        <title>Genome sequencing and assembly of Paenibacillus rigui.</title>
        <authorList>
            <person name="Mayilraj S."/>
        </authorList>
    </citation>
    <scope>NUCLEOTIDE SEQUENCE [LARGE SCALE GENOMIC DNA]</scope>
    <source>
        <strain evidence="3 4">JCM 16352</strain>
    </source>
</reference>
<dbReference type="PANTHER" id="PTHR35024:SF4">
    <property type="entry name" value="POLYMER-FORMING CYTOSKELETAL PROTEIN"/>
    <property type="match status" value="1"/>
</dbReference>
<dbReference type="PANTHER" id="PTHR35024">
    <property type="entry name" value="HYPOTHETICAL CYTOSOLIC PROTEIN"/>
    <property type="match status" value="1"/>
</dbReference>
<comment type="caution">
    <text evidence="3">The sequence shown here is derived from an EMBL/GenBank/DDBJ whole genome shotgun (WGS) entry which is preliminary data.</text>
</comment>
<dbReference type="Proteomes" id="UP000215509">
    <property type="component" value="Unassembled WGS sequence"/>
</dbReference>
<dbReference type="Pfam" id="PF04519">
    <property type="entry name" value="Bactofilin"/>
    <property type="match status" value="1"/>
</dbReference>
<evidence type="ECO:0000313" key="4">
    <source>
        <dbReference type="Proteomes" id="UP000215509"/>
    </source>
</evidence>
<evidence type="ECO:0000256" key="1">
    <source>
        <dbReference type="ARBA" id="ARBA00044755"/>
    </source>
</evidence>
<evidence type="ECO:0008006" key="5">
    <source>
        <dbReference type="Google" id="ProtNLM"/>
    </source>
</evidence>
<name>A0A229UY71_9BACL</name>
<accession>A0A229UY71</accession>
<dbReference type="AlphaFoldDB" id="A0A229UY71"/>
<dbReference type="RefSeq" id="WP_094012813.1">
    <property type="nucleotide sequence ID" value="NZ_NMQW01000001.1"/>
</dbReference>